<feature type="transmembrane region" description="Helical" evidence="1">
    <location>
        <begin position="35"/>
        <end position="53"/>
    </location>
</feature>
<feature type="transmembrane region" description="Helical" evidence="1">
    <location>
        <begin position="122"/>
        <end position="140"/>
    </location>
</feature>
<dbReference type="EMBL" id="CAJVPS010003168">
    <property type="protein sequence ID" value="CAG8584040.1"/>
    <property type="molecule type" value="Genomic_DNA"/>
</dbReference>
<accession>A0A9N9C117</accession>
<keyword evidence="1" id="KW-1133">Transmembrane helix</keyword>
<keyword evidence="1" id="KW-0812">Transmembrane</keyword>
<feature type="transmembrane region" description="Helical" evidence="1">
    <location>
        <begin position="96"/>
        <end position="116"/>
    </location>
</feature>
<proteinExistence type="predicted"/>
<gene>
    <name evidence="2" type="ORF">ALEPTO_LOCUS7401</name>
</gene>
<feature type="transmembrane region" description="Helical" evidence="1">
    <location>
        <begin position="12"/>
        <end position="29"/>
    </location>
</feature>
<dbReference type="Proteomes" id="UP000789508">
    <property type="component" value="Unassembled WGS sequence"/>
</dbReference>
<dbReference type="InterPro" id="IPR010721">
    <property type="entry name" value="UstE-like"/>
</dbReference>
<sequence>MNLSKDDPQKTIYSTFITPLQFTLLITFIDFPIFTAYFLLLTGIILDQILLRVNLCSRRRRRGNVVDSETPLLSPPSSTTSLLSFNLTTNGYSTHFITLAGFLALLAPLLGLLEIYELPWDIGRMLGWSGVFLIIFGYSFRMYSLRDKWSTRTVVVADGLMVIGTGPYRYIRHPAYTGQIIAWLGFALSSGNLLVIFTIMSMICLAYWNQIRVEEEIMVEKFGDEYREYQRSTKKLIPFIY</sequence>
<dbReference type="OrthoDB" id="422086at2759"/>
<organism evidence="2 3">
    <name type="scientific">Ambispora leptoticha</name>
    <dbReference type="NCBI Taxonomy" id="144679"/>
    <lineage>
        <taxon>Eukaryota</taxon>
        <taxon>Fungi</taxon>
        <taxon>Fungi incertae sedis</taxon>
        <taxon>Mucoromycota</taxon>
        <taxon>Glomeromycotina</taxon>
        <taxon>Glomeromycetes</taxon>
        <taxon>Archaeosporales</taxon>
        <taxon>Ambisporaceae</taxon>
        <taxon>Ambispora</taxon>
    </lineage>
</organism>
<dbReference type="PROSITE" id="PS50244">
    <property type="entry name" value="S5A_REDUCTASE"/>
    <property type="match status" value="1"/>
</dbReference>
<dbReference type="Pfam" id="PF06966">
    <property type="entry name" value="DUF1295"/>
    <property type="match status" value="1"/>
</dbReference>
<keyword evidence="3" id="KW-1185">Reference proteome</keyword>
<comment type="caution">
    <text evidence="2">The sequence shown here is derived from an EMBL/GenBank/DDBJ whole genome shotgun (WGS) entry which is preliminary data.</text>
</comment>
<protein>
    <submittedName>
        <fullName evidence="2">12303_t:CDS:1</fullName>
    </submittedName>
</protein>
<reference evidence="2" key="1">
    <citation type="submission" date="2021-06" db="EMBL/GenBank/DDBJ databases">
        <authorList>
            <person name="Kallberg Y."/>
            <person name="Tangrot J."/>
            <person name="Rosling A."/>
        </authorList>
    </citation>
    <scope>NUCLEOTIDE SEQUENCE</scope>
    <source>
        <strain evidence="2">FL130A</strain>
    </source>
</reference>
<evidence type="ECO:0000256" key="1">
    <source>
        <dbReference type="SAM" id="Phobius"/>
    </source>
</evidence>
<dbReference type="Gene3D" id="1.20.120.1630">
    <property type="match status" value="1"/>
</dbReference>
<keyword evidence="1" id="KW-0472">Membrane</keyword>
<name>A0A9N9C117_9GLOM</name>
<dbReference type="PANTHER" id="PTHR43847">
    <property type="entry name" value="BLL3993 PROTEIN"/>
    <property type="match status" value="1"/>
</dbReference>
<evidence type="ECO:0000313" key="2">
    <source>
        <dbReference type="EMBL" id="CAG8584040.1"/>
    </source>
</evidence>
<feature type="transmembrane region" description="Helical" evidence="1">
    <location>
        <begin position="183"/>
        <end position="208"/>
    </location>
</feature>
<dbReference type="AlphaFoldDB" id="A0A9N9C117"/>
<dbReference type="PANTHER" id="PTHR43847:SF1">
    <property type="entry name" value="BLL3993 PROTEIN"/>
    <property type="match status" value="1"/>
</dbReference>
<evidence type="ECO:0000313" key="3">
    <source>
        <dbReference type="Proteomes" id="UP000789508"/>
    </source>
</evidence>
<feature type="transmembrane region" description="Helical" evidence="1">
    <location>
        <begin position="152"/>
        <end position="171"/>
    </location>
</feature>
<dbReference type="InterPro" id="IPR052527">
    <property type="entry name" value="Metal_cation-efflux_comp"/>
</dbReference>